<reference evidence="1 2" key="1">
    <citation type="submission" date="2018-10" db="EMBL/GenBank/DDBJ databases">
        <title>Genomic Encyclopedia of Archaeal and Bacterial Type Strains, Phase II (KMG-II): from individual species to whole genera.</title>
        <authorList>
            <person name="Goeker M."/>
        </authorList>
    </citation>
    <scope>NUCLEOTIDE SEQUENCE [LARGE SCALE GENOMIC DNA]</scope>
    <source>
        <strain evidence="1 2">DSM 23424</strain>
    </source>
</reference>
<dbReference type="EMBL" id="REFC01000012">
    <property type="protein sequence ID" value="RMA64558.1"/>
    <property type="molecule type" value="Genomic_DNA"/>
</dbReference>
<keyword evidence="2" id="KW-1185">Reference proteome</keyword>
<proteinExistence type="predicted"/>
<sequence>MKKTQILQVILSFFLLLQIGCTEPFEIETIDFENVLVVEATITNESRHQQVKVSRTSTLENPGGQVENNAEVWIEANNGDMYQFSQDPETGDYISNTVFAVEANVEYTLKINSSDGLNYTSEAVILPETVAIENVYPEVITKDGVEGVQVFVDAFDATGNAKYFRYEYIETYKIVAPNPTSFIAEIINYNSQSETFDVQLTPREPEIVCYSTEFSTGIRQTATNELDENRVERFPVRFLDKNNAVLRERYSILVKQFVQSVEAYTFYKIINELGNVESLLSQGQPGYVSGNITSVGNPNEKVLGFFEAASVSMQRIYFNHEDLGLPVPPYFIDCNVIEIDYNDNTTLDNDPNEREILKTHIQYFDYQVIFAFHPNYLIVQPECSLCTYFSSNVRPDFWED</sequence>
<evidence type="ECO:0000313" key="2">
    <source>
        <dbReference type="Proteomes" id="UP000271339"/>
    </source>
</evidence>
<gene>
    <name evidence="1" type="ORF">BXY75_1434</name>
</gene>
<comment type="caution">
    <text evidence="1">The sequence shown here is derived from an EMBL/GenBank/DDBJ whole genome shotgun (WGS) entry which is preliminary data.</text>
</comment>
<name>A0A3L9Z2I7_9FLAO</name>
<protein>
    <submittedName>
        <fullName evidence="1">Uncharacterized protein DUF4249</fullName>
    </submittedName>
</protein>
<dbReference type="Pfam" id="PF14054">
    <property type="entry name" value="DUF4249"/>
    <property type="match status" value="1"/>
</dbReference>
<evidence type="ECO:0000313" key="1">
    <source>
        <dbReference type="EMBL" id="RMA64558.1"/>
    </source>
</evidence>
<dbReference type="OrthoDB" id="1062680at2"/>
<organism evidence="1 2">
    <name type="scientific">Ulvibacter antarcticus</name>
    <dbReference type="NCBI Taxonomy" id="442714"/>
    <lineage>
        <taxon>Bacteria</taxon>
        <taxon>Pseudomonadati</taxon>
        <taxon>Bacteroidota</taxon>
        <taxon>Flavobacteriia</taxon>
        <taxon>Flavobacteriales</taxon>
        <taxon>Flavobacteriaceae</taxon>
        <taxon>Ulvibacter</taxon>
    </lineage>
</organism>
<dbReference type="RefSeq" id="WP_121906998.1">
    <property type="nucleotide sequence ID" value="NZ_REFC01000012.1"/>
</dbReference>
<dbReference type="Proteomes" id="UP000271339">
    <property type="component" value="Unassembled WGS sequence"/>
</dbReference>
<accession>A0A3L9Z2I7</accession>
<dbReference type="InterPro" id="IPR025345">
    <property type="entry name" value="DUF4249"/>
</dbReference>
<dbReference type="AlphaFoldDB" id="A0A3L9Z2I7"/>